<comment type="caution">
    <text evidence="2">The sequence shown here is derived from an EMBL/GenBank/DDBJ whole genome shotgun (WGS) entry which is preliminary data.</text>
</comment>
<sequence length="225" mass="26014">MKFVAPLLFLILSLTCSAQVLAVDTTRTSVIIDADYDIKNDTIALDEIVISKEKLDPEAQKQFRVLQNRVYRVYPYAQLAAERLVLLHKGMASLNTQKEKKRYFKIVENYLTQEFEAKLKKLSRSQGRILVKLIHRQTGSTTFELIKNLKSGWKAFWSNTTASIFDIDLKSKYAPYQVNEDYLIETILQEAFENGRLQNHPSTNPIDIDRLNTLWRTKSENPSLP</sequence>
<organism evidence="2 3">
    <name type="scientific">Flavobacterium crassostreae</name>
    <dbReference type="NCBI Taxonomy" id="1763534"/>
    <lineage>
        <taxon>Bacteria</taxon>
        <taxon>Pseudomonadati</taxon>
        <taxon>Bacteroidota</taxon>
        <taxon>Flavobacteriia</taxon>
        <taxon>Flavobacteriales</taxon>
        <taxon>Flavobacteriaceae</taxon>
        <taxon>Flavobacterium</taxon>
    </lineage>
</organism>
<dbReference type="Pfam" id="PF14127">
    <property type="entry name" value="DUF4294"/>
    <property type="match status" value="1"/>
</dbReference>
<dbReference type="RefSeq" id="WP_066337085.1">
    <property type="nucleotide sequence ID" value="NZ_CP017688.1"/>
</dbReference>
<reference evidence="2 3" key="1">
    <citation type="submission" date="2016-03" db="EMBL/GenBank/DDBJ databases">
        <authorList>
            <person name="Ploux O."/>
        </authorList>
    </citation>
    <scope>NUCLEOTIDE SEQUENCE [LARGE SCALE GENOMIC DNA]</scope>
    <source>
        <strain evidence="2 3">LPB0076</strain>
    </source>
</reference>
<feature type="chain" id="PRO_5008624326" description="DUF4294 domain-containing protein" evidence="1">
    <location>
        <begin position="23"/>
        <end position="225"/>
    </location>
</feature>
<keyword evidence="1" id="KW-0732">Signal</keyword>
<dbReference type="Proteomes" id="UP000093510">
    <property type="component" value="Unassembled WGS sequence"/>
</dbReference>
<proteinExistence type="predicted"/>
<evidence type="ECO:0000256" key="1">
    <source>
        <dbReference type="SAM" id="SignalP"/>
    </source>
</evidence>
<protein>
    <recommendedName>
        <fullName evidence="4">DUF4294 domain-containing protein</fullName>
    </recommendedName>
</protein>
<dbReference type="STRING" id="1763534.GCA_001831475_01558"/>
<gene>
    <name evidence="2" type="ORF">LPBF_12435</name>
</gene>
<name>A0A1B9DKS5_9FLAO</name>
<dbReference type="InterPro" id="IPR025636">
    <property type="entry name" value="DUF4294"/>
</dbReference>
<dbReference type="EMBL" id="LVEP01000064">
    <property type="protein sequence ID" value="OCB70243.1"/>
    <property type="molecule type" value="Genomic_DNA"/>
</dbReference>
<evidence type="ECO:0000313" key="3">
    <source>
        <dbReference type="Proteomes" id="UP000093510"/>
    </source>
</evidence>
<dbReference type="OrthoDB" id="1491885at2"/>
<evidence type="ECO:0008006" key="4">
    <source>
        <dbReference type="Google" id="ProtNLM"/>
    </source>
</evidence>
<keyword evidence="3" id="KW-1185">Reference proteome</keyword>
<feature type="signal peptide" evidence="1">
    <location>
        <begin position="1"/>
        <end position="22"/>
    </location>
</feature>
<accession>A0A1B9DKS5</accession>
<evidence type="ECO:0000313" key="2">
    <source>
        <dbReference type="EMBL" id="OCB70243.1"/>
    </source>
</evidence>
<dbReference type="AlphaFoldDB" id="A0A1B9DKS5"/>